<feature type="domain" description="Phosphatidic acid phosphatase type 2/haloperoxidase" evidence="3">
    <location>
        <begin position="125"/>
        <end position="231"/>
    </location>
</feature>
<dbReference type="OrthoDB" id="4571073at2"/>
<name>A0A4R6UPS3_9PSEU</name>
<feature type="transmembrane region" description="Helical" evidence="2">
    <location>
        <begin position="91"/>
        <end position="118"/>
    </location>
</feature>
<sequence length="266" mass="26909">MTRSPTGTTPTPLRITRPIATSRPAPRAAGYAERSGPLVRAGARSRVALTALAAALVTAVLGWRYAGATDAGSTDRELTALLDAQHGASRVLAQAFAALGGPLPVAVALVALAPLAWFLRGGRGLALVLLGPPTAMVTTSLVLKPLVERTRGGELAFPSGHTTSVASLAVACGVLVLGLTAVPRALRLLAVSGLAALVLAVGVGLVVRGYHYPTDTLGALGVAAAVVLGAALAIDAWSDVVGDPGPDPRSFDPRERPTDVLPRAAR</sequence>
<proteinExistence type="predicted"/>
<organism evidence="4 5">
    <name type="scientific">Actinomycetospora succinea</name>
    <dbReference type="NCBI Taxonomy" id="663603"/>
    <lineage>
        <taxon>Bacteria</taxon>
        <taxon>Bacillati</taxon>
        <taxon>Actinomycetota</taxon>
        <taxon>Actinomycetes</taxon>
        <taxon>Pseudonocardiales</taxon>
        <taxon>Pseudonocardiaceae</taxon>
        <taxon>Actinomycetospora</taxon>
    </lineage>
</organism>
<dbReference type="InterPro" id="IPR000326">
    <property type="entry name" value="PAP2/HPO"/>
</dbReference>
<feature type="compositionally biased region" description="Basic and acidic residues" evidence="1">
    <location>
        <begin position="249"/>
        <end position="258"/>
    </location>
</feature>
<gene>
    <name evidence="4" type="ORF">EV188_111172</name>
</gene>
<keyword evidence="5" id="KW-1185">Reference proteome</keyword>
<accession>A0A4R6UPS3</accession>
<reference evidence="4 5" key="1">
    <citation type="submission" date="2019-03" db="EMBL/GenBank/DDBJ databases">
        <title>Genomic Encyclopedia of Type Strains, Phase IV (KMG-IV): sequencing the most valuable type-strain genomes for metagenomic binning, comparative biology and taxonomic classification.</title>
        <authorList>
            <person name="Goeker M."/>
        </authorList>
    </citation>
    <scope>NUCLEOTIDE SEQUENCE [LARGE SCALE GENOMIC DNA]</scope>
    <source>
        <strain evidence="4 5">DSM 45775</strain>
    </source>
</reference>
<feature type="transmembrane region" description="Helical" evidence="2">
    <location>
        <begin position="47"/>
        <end position="66"/>
    </location>
</feature>
<feature type="transmembrane region" description="Helical" evidence="2">
    <location>
        <begin position="163"/>
        <end position="182"/>
    </location>
</feature>
<feature type="transmembrane region" description="Helical" evidence="2">
    <location>
        <begin position="216"/>
        <end position="234"/>
    </location>
</feature>
<keyword evidence="2" id="KW-0812">Transmembrane</keyword>
<dbReference type="RefSeq" id="WP_133829468.1">
    <property type="nucleotide sequence ID" value="NZ_BAABHR010000021.1"/>
</dbReference>
<feature type="compositionally biased region" description="Low complexity" evidence="1">
    <location>
        <begin position="1"/>
        <end position="21"/>
    </location>
</feature>
<dbReference type="Pfam" id="PF01569">
    <property type="entry name" value="PAP2"/>
    <property type="match status" value="1"/>
</dbReference>
<evidence type="ECO:0000256" key="2">
    <source>
        <dbReference type="SAM" id="Phobius"/>
    </source>
</evidence>
<dbReference type="SUPFAM" id="SSF48317">
    <property type="entry name" value="Acid phosphatase/Vanadium-dependent haloperoxidase"/>
    <property type="match status" value="1"/>
</dbReference>
<evidence type="ECO:0000313" key="4">
    <source>
        <dbReference type="EMBL" id="TDQ49001.1"/>
    </source>
</evidence>
<feature type="transmembrane region" description="Helical" evidence="2">
    <location>
        <begin position="189"/>
        <end position="210"/>
    </location>
</feature>
<keyword evidence="2" id="KW-0472">Membrane</keyword>
<keyword evidence="2" id="KW-1133">Transmembrane helix</keyword>
<dbReference type="SMART" id="SM00014">
    <property type="entry name" value="acidPPc"/>
    <property type="match status" value="1"/>
</dbReference>
<evidence type="ECO:0000256" key="1">
    <source>
        <dbReference type="SAM" id="MobiDB-lite"/>
    </source>
</evidence>
<evidence type="ECO:0000313" key="5">
    <source>
        <dbReference type="Proteomes" id="UP000295705"/>
    </source>
</evidence>
<dbReference type="InterPro" id="IPR036938">
    <property type="entry name" value="PAP2/HPO_sf"/>
</dbReference>
<feature type="transmembrane region" description="Helical" evidence="2">
    <location>
        <begin position="125"/>
        <end position="143"/>
    </location>
</feature>
<dbReference type="Gene3D" id="1.20.144.10">
    <property type="entry name" value="Phosphatidic acid phosphatase type 2/haloperoxidase"/>
    <property type="match status" value="1"/>
</dbReference>
<dbReference type="AlphaFoldDB" id="A0A4R6UPS3"/>
<evidence type="ECO:0000259" key="3">
    <source>
        <dbReference type="SMART" id="SM00014"/>
    </source>
</evidence>
<feature type="region of interest" description="Disordered" evidence="1">
    <location>
        <begin position="243"/>
        <end position="266"/>
    </location>
</feature>
<feature type="region of interest" description="Disordered" evidence="1">
    <location>
        <begin position="1"/>
        <end position="31"/>
    </location>
</feature>
<dbReference type="EMBL" id="SNYO01000011">
    <property type="protein sequence ID" value="TDQ49001.1"/>
    <property type="molecule type" value="Genomic_DNA"/>
</dbReference>
<comment type="caution">
    <text evidence="4">The sequence shown here is derived from an EMBL/GenBank/DDBJ whole genome shotgun (WGS) entry which is preliminary data.</text>
</comment>
<protein>
    <submittedName>
        <fullName evidence="4">Undecaprenyl-diphosphatase</fullName>
    </submittedName>
</protein>
<dbReference type="Proteomes" id="UP000295705">
    <property type="component" value="Unassembled WGS sequence"/>
</dbReference>